<evidence type="ECO:0000313" key="1">
    <source>
        <dbReference type="EMBL" id="SHF50274.1"/>
    </source>
</evidence>
<gene>
    <name evidence="1" type="ORF">SAMN02746091_02660</name>
</gene>
<protein>
    <submittedName>
        <fullName evidence="1">Uncharacterized protein</fullName>
    </submittedName>
</protein>
<proteinExistence type="predicted"/>
<dbReference type="Proteomes" id="UP000184423">
    <property type="component" value="Unassembled WGS sequence"/>
</dbReference>
<sequence>MKIVDLKVPGTIFSSPISTNEIELKNYKEVTFLIESGEGTEGISTVTIQGRKGVDGDALDVPFLFAEKNNEFVEVNEEGQEITIGGTSGAVKFYRIKVTDMLLASREVDRIKLNLTAVEGSTVAGAIYAILDNPRYSE</sequence>
<keyword evidence="2" id="KW-1185">Reference proteome</keyword>
<evidence type="ECO:0000313" key="2">
    <source>
        <dbReference type="Proteomes" id="UP000184423"/>
    </source>
</evidence>
<dbReference type="AlphaFoldDB" id="A0A1M5C681"/>
<dbReference type="RefSeq" id="WP_073250391.1">
    <property type="nucleotide sequence ID" value="NZ_FQVG01000101.1"/>
</dbReference>
<name>A0A1M5C681_9CLOT</name>
<accession>A0A1M5C681</accession>
<reference evidence="2" key="1">
    <citation type="submission" date="2016-11" db="EMBL/GenBank/DDBJ databases">
        <authorList>
            <person name="Varghese N."/>
            <person name="Submissions S."/>
        </authorList>
    </citation>
    <scope>NUCLEOTIDE SEQUENCE [LARGE SCALE GENOMIC DNA]</scope>
    <source>
        <strain evidence="2">DSM 10124</strain>
    </source>
</reference>
<dbReference type="EMBL" id="FQVG01000101">
    <property type="protein sequence ID" value="SHF50274.1"/>
    <property type="molecule type" value="Genomic_DNA"/>
</dbReference>
<organism evidence="1 2">
    <name type="scientific">Caloramator proteoclasticus DSM 10124</name>
    <dbReference type="NCBI Taxonomy" id="1121262"/>
    <lineage>
        <taxon>Bacteria</taxon>
        <taxon>Bacillati</taxon>
        <taxon>Bacillota</taxon>
        <taxon>Clostridia</taxon>
        <taxon>Eubacteriales</taxon>
        <taxon>Clostridiaceae</taxon>
        <taxon>Caloramator</taxon>
    </lineage>
</organism>